<evidence type="ECO:0000256" key="9">
    <source>
        <dbReference type="ARBA" id="ARBA00023306"/>
    </source>
</evidence>
<evidence type="ECO:0000313" key="14">
    <source>
        <dbReference type="Proteomes" id="UP001521116"/>
    </source>
</evidence>
<dbReference type="PANTHER" id="PTHR22142:SF2">
    <property type="entry name" value="KINETOCHORE PROTEIN SPC24"/>
    <property type="match status" value="1"/>
</dbReference>
<feature type="coiled-coil region" evidence="12">
    <location>
        <begin position="96"/>
        <end position="123"/>
    </location>
</feature>
<keyword evidence="14" id="KW-1185">Reference proteome</keyword>
<comment type="subunit">
    <text evidence="11">Component of the NDC80 complex.</text>
</comment>
<dbReference type="Pfam" id="PF08286">
    <property type="entry name" value="Spc24"/>
    <property type="match status" value="1"/>
</dbReference>
<keyword evidence="8 11" id="KW-0539">Nucleus</keyword>
<evidence type="ECO:0000256" key="4">
    <source>
        <dbReference type="ARBA" id="ARBA00022618"/>
    </source>
</evidence>
<dbReference type="Proteomes" id="UP001521116">
    <property type="component" value="Unassembled WGS sequence"/>
</dbReference>
<dbReference type="InterPro" id="IPR038066">
    <property type="entry name" value="Spc24_Fungi_globular_sf"/>
</dbReference>
<evidence type="ECO:0000256" key="6">
    <source>
        <dbReference type="ARBA" id="ARBA00022838"/>
    </source>
</evidence>
<sequence length="199" mass="22501">MLLDEAPAELIHQTLSNFNVAPDKAALARARANRSNLSALRKSQISHEQATLQELGRKLGSLQSHHNLTTQSHNPTEHAAEILRLDTQKFKIAKQVSDLEIEEERLAQELERLQGELEEVDSQGVEGGDVRKVDLMTEDATVLKLGVYRMLGVHPEMDKASGNYTKATIRNTKKGDAYFVTLDPNLSRYYYADYIWQRL</sequence>
<name>A0ABR3SFX7_9PEZI</name>
<dbReference type="SUPFAM" id="SSF143026">
    <property type="entry name" value="Kinetochore globular domain"/>
    <property type="match status" value="1"/>
</dbReference>
<keyword evidence="3 11" id="KW-0158">Chromosome</keyword>
<evidence type="ECO:0000256" key="12">
    <source>
        <dbReference type="SAM" id="Coils"/>
    </source>
</evidence>
<dbReference type="Gene3D" id="3.30.160.430">
    <property type="match status" value="1"/>
</dbReference>
<keyword evidence="10 11" id="KW-0137">Centromere</keyword>
<evidence type="ECO:0000256" key="2">
    <source>
        <dbReference type="ARBA" id="ARBA00007804"/>
    </source>
</evidence>
<evidence type="ECO:0000256" key="8">
    <source>
        <dbReference type="ARBA" id="ARBA00023242"/>
    </source>
</evidence>
<gene>
    <name evidence="13" type="primary">spc24</name>
    <name evidence="13" type="ORF">SLS56_010415</name>
</gene>
<evidence type="ECO:0000256" key="11">
    <source>
        <dbReference type="RuleBase" id="RU368011"/>
    </source>
</evidence>
<accession>A0ABR3SFX7</accession>
<evidence type="ECO:0000256" key="7">
    <source>
        <dbReference type="ARBA" id="ARBA00023054"/>
    </source>
</evidence>
<protein>
    <recommendedName>
        <fullName evidence="11">Kinetochore protein Spc24</fullName>
    </recommendedName>
</protein>
<reference evidence="13 14" key="1">
    <citation type="submission" date="2024-02" db="EMBL/GenBank/DDBJ databases">
        <title>De novo assembly and annotation of 12 fungi associated with fruit tree decline syndrome in Ontario, Canada.</title>
        <authorList>
            <person name="Sulman M."/>
            <person name="Ellouze W."/>
            <person name="Ilyukhin E."/>
        </authorList>
    </citation>
    <scope>NUCLEOTIDE SEQUENCE [LARGE SCALE GENOMIC DNA]</scope>
    <source>
        <strain evidence="13 14">M1-105</strain>
    </source>
</reference>
<dbReference type="InterPro" id="IPR013252">
    <property type="entry name" value="Ndc80_Spc24"/>
</dbReference>
<evidence type="ECO:0000313" key="13">
    <source>
        <dbReference type="EMBL" id="KAL1618769.1"/>
    </source>
</evidence>
<comment type="subcellular location">
    <subcellularLocation>
        <location evidence="1">Cytoplasm</location>
        <location evidence="1">Cytoskeleton</location>
        <location evidence="1">Microtubule organizing center</location>
    </subcellularLocation>
    <subcellularLocation>
        <location evidence="11">Nucleus</location>
    </subcellularLocation>
    <subcellularLocation>
        <location evidence="11">Chromosome</location>
        <location evidence="11">Centromere</location>
        <location evidence="11">Kinetochore</location>
    </subcellularLocation>
</comment>
<proteinExistence type="inferred from homology"/>
<comment type="similarity">
    <text evidence="2 11">Belongs to the SPC24 family.</text>
</comment>
<evidence type="ECO:0000256" key="3">
    <source>
        <dbReference type="ARBA" id="ARBA00022454"/>
    </source>
</evidence>
<comment type="caution">
    <text evidence="13">The sequence shown here is derived from an EMBL/GenBank/DDBJ whole genome shotgun (WGS) entry which is preliminary data.</text>
</comment>
<evidence type="ECO:0000256" key="10">
    <source>
        <dbReference type="ARBA" id="ARBA00023328"/>
    </source>
</evidence>
<dbReference type="PANTHER" id="PTHR22142">
    <property type="match status" value="1"/>
</dbReference>
<comment type="function">
    <text evidence="11">Acts as a component of the essential kinetochore-associated NDC80 complex, which is required for chromosome segregation and spindle checkpoint activity.</text>
</comment>
<evidence type="ECO:0000256" key="5">
    <source>
        <dbReference type="ARBA" id="ARBA00022776"/>
    </source>
</evidence>
<dbReference type="CDD" id="cd11565">
    <property type="entry name" value="RWD_Spc24"/>
    <property type="match status" value="1"/>
</dbReference>
<evidence type="ECO:0000256" key="1">
    <source>
        <dbReference type="ARBA" id="ARBA00004267"/>
    </source>
</evidence>
<keyword evidence="7 12" id="KW-0175">Coiled coil</keyword>
<organism evidence="13 14">
    <name type="scientific">Neofusicoccum ribis</name>
    <dbReference type="NCBI Taxonomy" id="45134"/>
    <lineage>
        <taxon>Eukaryota</taxon>
        <taxon>Fungi</taxon>
        <taxon>Dikarya</taxon>
        <taxon>Ascomycota</taxon>
        <taxon>Pezizomycotina</taxon>
        <taxon>Dothideomycetes</taxon>
        <taxon>Dothideomycetes incertae sedis</taxon>
        <taxon>Botryosphaeriales</taxon>
        <taxon>Botryosphaeriaceae</taxon>
        <taxon>Neofusicoccum</taxon>
    </lineage>
</organism>
<keyword evidence="4 11" id="KW-0132">Cell division</keyword>
<keyword evidence="5 11" id="KW-0498">Mitosis</keyword>
<keyword evidence="6 11" id="KW-0995">Kinetochore</keyword>
<keyword evidence="9 11" id="KW-0131">Cell cycle</keyword>
<dbReference type="EMBL" id="JAJVDC020000201">
    <property type="protein sequence ID" value="KAL1618769.1"/>
    <property type="molecule type" value="Genomic_DNA"/>
</dbReference>